<reference evidence="1" key="1">
    <citation type="submission" date="2014-09" db="EMBL/GenBank/DDBJ databases">
        <authorList>
            <person name="Magalhaes I.L.F."/>
            <person name="Oliveira U."/>
            <person name="Santos F.R."/>
            <person name="Vidigal T.H.D.A."/>
            <person name="Brescovit A.D."/>
            <person name="Santos A.J."/>
        </authorList>
    </citation>
    <scope>NUCLEOTIDE SEQUENCE</scope>
    <source>
        <tissue evidence="1">Shoot tissue taken approximately 20 cm above the soil surface</tissue>
    </source>
</reference>
<sequence>MASISPSVLKLLRTSTISRPISLGGAVAQR</sequence>
<proteinExistence type="predicted"/>
<name>A0A0A9G933_ARUDO</name>
<dbReference type="EMBL" id="GBRH01180718">
    <property type="protein sequence ID" value="JAE17178.1"/>
    <property type="molecule type" value="Transcribed_RNA"/>
</dbReference>
<dbReference type="AlphaFoldDB" id="A0A0A9G933"/>
<protein>
    <submittedName>
        <fullName evidence="1">Uncharacterized protein</fullName>
    </submittedName>
</protein>
<reference evidence="1" key="2">
    <citation type="journal article" date="2015" name="Data Brief">
        <title>Shoot transcriptome of the giant reed, Arundo donax.</title>
        <authorList>
            <person name="Barrero R.A."/>
            <person name="Guerrero F.D."/>
            <person name="Moolhuijzen P."/>
            <person name="Goolsby J.A."/>
            <person name="Tidwell J."/>
            <person name="Bellgard S.E."/>
            <person name="Bellgard M.I."/>
        </authorList>
    </citation>
    <scope>NUCLEOTIDE SEQUENCE</scope>
    <source>
        <tissue evidence="1">Shoot tissue taken approximately 20 cm above the soil surface</tissue>
    </source>
</reference>
<organism evidence="1">
    <name type="scientific">Arundo donax</name>
    <name type="common">Giant reed</name>
    <name type="synonym">Donax arundinaceus</name>
    <dbReference type="NCBI Taxonomy" id="35708"/>
    <lineage>
        <taxon>Eukaryota</taxon>
        <taxon>Viridiplantae</taxon>
        <taxon>Streptophyta</taxon>
        <taxon>Embryophyta</taxon>
        <taxon>Tracheophyta</taxon>
        <taxon>Spermatophyta</taxon>
        <taxon>Magnoliopsida</taxon>
        <taxon>Liliopsida</taxon>
        <taxon>Poales</taxon>
        <taxon>Poaceae</taxon>
        <taxon>PACMAD clade</taxon>
        <taxon>Arundinoideae</taxon>
        <taxon>Arundineae</taxon>
        <taxon>Arundo</taxon>
    </lineage>
</organism>
<evidence type="ECO:0000313" key="1">
    <source>
        <dbReference type="EMBL" id="JAE17178.1"/>
    </source>
</evidence>
<accession>A0A0A9G933</accession>